<feature type="compositionally biased region" description="Low complexity" evidence="8">
    <location>
        <begin position="105"/>
        <end position="124"/>
    </location>
</feature>
<dbReference type="InterPro" id="IPR023081">
    <property type="entry name" value="Cell_div_FtsB"/>
</dbReference>
<comment type="similarity">
    <text evidence="7">Belongs to the FtsB family.</text>
</comment>
<keyword evidence="6 7" id="KW-0131">Cell cycle</keyword>
<gene>
    <name evidence="7 9" type="primary">ftsB</name>
    <name evidence="9" type="ORF">ACFQ2T_00895</name>
</gene>
<comment type="subcellular location">
    <subcellularLocation>
        <location evidence="7">Cell inner membrane</location>
        <topology evidence="7">Single-pass type II membrane protein</topology>
    </subcellularLocation>
    <text evidence="7">Localizes to the division septum.</text>
</comment>
<comment type="caution">
    <text evidence="9">The sequence shown here is derived from an EMBL/GenBank/DDBJ whole genome shotgun (WGS) entry which is preliminary data.</text>
</comment>
<keyword evidence="1 7" id="KW-1003">Cell membrane</keyword>
<dbReference type="HAMAP" id="MF_00599">
    <property type="entry name" value="FtsB"/>
    <property type="match status" value="1"/>
</dbReference>
<keyword evidence="4 7" id="KW-1133">Transmembrane helix</keyword>
<evidence type="ECO:0000313" key="10">
    <source>
        <dbReference type="Proteomes" id="UP001597206"/>
    </source>
</evidence>
<evidence type="ECO:0000256" key="2">
    <source>
        <dbReference type="ARBA" id="ARBA00022618"/>
    </source>
</evidence>
<evidence type="ECO:0000256" key="4">
    <source>
        <dbReference type="ARBA" id="ARBA00022989"/>
    </source>
</evidence>
<dbReference type="PANTHER" id="PTHR37485">
    <property type="entry name" value="CELL DIVISION PROTEIN FTSB"/>
    <property type="match status" value="1"/>
</dbReference>
<accession>A0ABW3PA94</accession>
<dbReference type="PANTHER" id="PTHR37485:SF1">
    <property type="entry name" value="CELL DIVISION PROTEIN FTSB"/>
    <property type="match status" value="1"/>
</dbReference>
<keyword evidence="5 7" id="KW-0472">Membrane</keyword>
<dbReference type="InterPro" id="IPR007060">
    <property type="entry name" value="FtsL/DivIC"/>
</dbReference>
<reference evidence="10" key="1">
    <citation type="journal article" date="2019" name="Int. J. Syst. Evol. Microbiol.">
        <title>The Global Catalogue of Microorganisms (GCM) 10K type strain sequencing project: providing services to taxonomists for standard genome sequencing and annotation.</title>
        <authorList>
            <consortium name="The Broad Institute Genomics Platform"/>
            <consortium name="The Broad Institute Genome Sequencing Center for Infectious Disease"/>
            <person name="Wu L."/>
            <person name="Ma J."/>
        </authorList>
    </citation>
    <scope>NUCLEOTIDE SEQUENCE [LARGE SCALE GENOMIC DNA]</scope>
    <source>
        <strain evidence="10">CCUG 58411</strain>
    </source>
</reference>
<evidence type="ECO:0000256" key="5">
    <source>
        <dbReference type="ARBA" id="ARBA00023136"/>
    </source>
</evidence>
<comment type="subunit">
    <text evidence="7">Part of a complex composed of FtsB, FtsL and FtsQ.</text>
</comment>
<evidence type="ECO:0000256" key="8">
    <source>
        <dbReference type="SAM" id="MobiDB-lite"/>
    </source>
</evidence>
<protein>
    <recommendedName>
        <fullName evidence="7">Cell division protein FtsB</fullName>
    </recommendedName>
</protein>
<keyword evidence="7" id="KW-0175">Coiled coil</keyword>
<organism evidence="9 10">
    <name type="scientific">Methylophilus flavus</name>
    <dbReference type="NCBI Taxonomy" id="640084"/>
    <lineage>
        <taxon>Bacteria</taxon>
        <taxon>Pseudomonadati</taxon>
        <taxon>Pseudomonadota</taxon>
        <taxon>Betaproteobacteria</taxon>
        <taxon>Nitrosomonadales</taxon>
        <taxon>Methylophilaceae</taxon>
        <taxon>Methylophilus</taxon>
    </lineage>
</organism>
<feature type="topological domain" description="Periplasmic" evidence="7">
    <location>
        <begin position="17"/>
        <end position="124"/>
    </location>
</feature>
<evidence type="ECO:0000256" key="6">
    <source>
        <dbReference type="ARBA" id="ARBA00023306"/>
    </source>
</evidence>
<feature type="region of interest" description="Disordered" evidence="8">
    <location>
        <begin position="87"/>
        <end position="124"/>
    </location>
</feature>
<sequence>MIFIVLIALLQYPLWLGKGSWSRVWRYSQQIEAHEKRNDYYRQRNETLRAEVRDLKQGQSAVEERARSELGMIKQDEVFYQVMQRKNPNPAAPASVITATPPKDTVMPVAPASAAPATSPAVSD</sequence>
<keyword evidence="7" id="KW-0997">Cell inner membrane</keyword>
<evidence type="ECO:0000256" key="7">
    <source>
        <dbReference type="HAMAP-Rule" id="MF_00599"/>
    </source>
</evidence>
<name>A0ABW3PA94_9PROT</name>
<evidence type="ECO:0000256" key="3">
    <source>
        <dbReference type="ARBA" id="ARBA00022692"/>
    </source>
</evidence>
<evidence type="ECO:0000256" key="1">
    <source>
        <dbReference type="ARBA" id="ARBA00022475"/>
    </source>
</evidence>
<dbReference type="GO" id="GO:0051301">
    <property type="term" value="P:cell division"/>
    <property type="evidence" value="ECO:0007669"/>
    <property type="project" value="UniProtKB-KW"/>
</dbReference>
<keyword evidence="10" id="KW-1185">Reference proteome</keyword>
<proteinExistence type="inferred from homology"/>
<comment type="function">
    <text evidence="7">Essential cell division protein. May link together the upstream cell division proteins, which are predominantly cytoplasmic, with the downstream cell division proteins, which are predominantly periplasmic.</text>
</comment>
<dbReference type="RefSeq" id="WP_379029222.1">
    <property type="nucleotide sequence ID" value="NZ_JBHTLN010000001.1"/>
</dbReference>
<evidence type="ECO:0000313" key="9">
    <source>
        <dbReference type="EMBL" id="MFD1121046.1"/>
    </source>
</evidence>
<dbReference type="NCBIfam" id="NF002058">
    <property type="entry name" value="PRK00888.1"/>
    <property type="match status" value="1"/>
</dbReference>
<keyword evidence="2 7" id="KW-0132">Cell division</keyword>
<feature type="coiled-coil region" evidence="7">
    <location>
        <begin position="31"/>
        <end position="65"/>
    </location>
</feature>
<feature type="topological domain" description="Cytoplasmic" evidence="7">
    <location>
        <begin position="1"/>
        <end position="3"/>
    </location>
</feature>
<dbReference type="EMBL" id="JBHTLN010000001">
    <property type="protein sequence ID" value="MFD1121046.1"/>
    <property type="molecule type" value="Genomic_DNA"/>
</dbReference>
<dbReference type="Pfam" id="PF04977">
    <property type="entry name" value="DivIC"/>
    <property type="match status" value="1"/>
</dbReference>
<keyword evidence="3 7" id="KW-0812">Transmembrane</keyword>
<dbReference type="Proteomes" id="UP001597206">
    <property type="component" value="Unassembled WGS sequence"/>
</dbReference>